<dbReference type="GO" id="GO:0003676">
    <property type="term" value="F:nucleic acid binding"/>
    <property type="evidence" value="ECO:0007669"/>
    <property type="project" value="InterPro"/>
</dbReference>
<proteinExistence type="predicted"/>
<reference evidence="5" key="1">
    <citation type="submission" date="2022-11" db="UniProtKB">
        <authorList>
            <consortium name="WormBaseParasite"/>
        </authorList>
    </citation>
    <scope>IDENTIFICATION</scope>
</reference>
<evidence type="ECO:0000313" key="5">
    <source>
        <dbReference type="WBParaSite" id="Gr19_v10_g12107.t1"/>
    </source>
</evidence>
<dbReference type="InterPro" id="IPR036875">
    <property type="entry name" value="Znf_CCHC_sf"/>
</dbReference>
<feature type="domain" description="CCHC-type" evidence="3">
    <location>
        <begin position="67"/>
        <end position="81"/>
    </location>
</feature>
<keyword evidence="4" id="KW-1185">Reference proteome</keyword>
<keyword evidence="1" id="KW-0863">Zinc-finger</keyword>
<dbReference type="AlphaFoldDB" id="A0A914GXH6"/>
<keyword evidence="1" id="KW-0479">Metal-binding</keyword>
<accession>A0A914GXH6</accession>
<protein>
    <submittedName>
        <fullName evidence="5">CCHC-type domain-containing protein</fullName>
    </submittedName>
</protein>
<dbReference type="InterPro" id="IPR001878">
    <property type="entry name" value="Znf_CCHC"/>
</dbReference>
<dbReference type="PROSITE" id="PS50158">
    <property type="entry name" value="ZF_CCHC"/>
    <property type="match status" value="1"/>
</dbReference>
<dbReference type="Pfam" id="PF00098">
    <property type="entry name" value="zf-CCHC"/>
    <property type="match status" value="1"/>
</dbReference>
<evidence type="ECO:0000313" key="4">
    <source>
        <dbReference type="Proteomes" id="UP000887572"/>
    </source>
</evidence>
<evidence type="ECO:0000259" key="3">
    <source>
        <dbReference type="PROSITE" id="PS50158"/>
    </source>
</evidence>
<dbReference type="Gene3D" id="4.10.60.10">
    <property type="entry name" value="Zinc finger, CCHC-type"/>
    <property type="match status" value="1"/>
</dbReference>
<evidence type="ECO:0000256" key="1">
    <source>
        <dbReference type="PROSITE-ProRule" id="PRU00047"/>
    </source>
</evidence>
<organism evidence="4 5">
    <name type="scientific">Globodera rostochiensis</name>
    <name type="common">Golden nematode worm</name>
    <name type="synonym">Heterodera rostochiensis</name>
    <dbReference type="NCBI Taxonomy" id="31243"/>
    <lineage>
        <taxon>Eukaryota</taxon>
        <taxon>Metazoa</taxon>
        <taxon>Ecdysozoa</taxon>
        <taxon>Nematoda</taxon>
        <taxon>Chromadorea</taxon>
        <taxon>Rhabditida</taxon>
        <taxon>Tylenchina</taxon>
        <taxon>Tylenchomorpha</taxon>
        <taxon>Tylenchoidea</taxon>
        <taxon>Heteroderidae</taxon>
        <taxon>Heteroderinae</taxon>
        <taxon>Globodera</taxon>
    </lineage>
</organism>
<name>A0A914GXH6_GLORO</name>
<dbReference type="GO" id="GO:0019899">
    <property type="term" value="F:enzyme binding"/>
    <property type="evidence" value="ECO:0007669"/>
    <property type="project" value="UniProtKB-ARBA"/>
</dbReference>
<evidence type="ECO:0000256" key="2">
    <source>
        <dbReference type="SAM" id="MobiDB-lite"/>
    </source>
</evidence>
<keyword evidence="1" id="KW-0862">Zinc</keyword>
<sequence>MPESEAPTRYPTTGETRKRRAEDSNDGPSARRDENWRYNQLEWRHYHGAVFVCGGRRGGRAAQNDFRCYNCGGHGHMARNCGGTWQEEKGSE</sequence>
<dbReference type="SUPFAM" id="SSF57756">
    <property type="entry name" value="Retrovirus zinc finger-like domains"/>
    <property type="match status" value="1"/>
</dbReference>
<feature type="region of interest" description="Disordered" evidence="2">
    <location>
        <begin position="1"/>
        <end position="34"/>
    </location>
</feature>
<dbReference type="Proteomes" id="UP000887572">
    <property type="component" value="Unplaced"/>
</dbReference>
<dbReference type="WBParaSite" id="Gr19_v10_g12107.t1">
    <property type="protein sequence ID" value="Gr19_v10_g12107.t1"/>
    <property type="gene ID" value="Gr19_v10_g12107"/>
</dbReference>
<dbReference type="GO" id="GO:0008270">
    <property type="term" value="F:zinc ion binding"/>
    <property type="evidence" value="ECO:0007669"/>
    <property type="project" value="UniProtKB-KW"/>
</dbReference>